<dbReference type="STRING" id="1042311.A0A2T3Z093"/>
<keyword evidence="5" id="KW-0862">Zinc</keyword>
<evidence type="ECO:0000256" key="5">
    <source>
        <dbReference type="ARBA" id="ARBA00022833"/>
    </source>
</evidence>
<protein>
    <recommendedName>
        <fullName evidence="8">Adenosine deaminase domain-containing protein</fullName>
    </recommendedName>
</protein>
<keyword evidence="3" id="KW-0479">Metal-binding</keyword>
<evidence type="ECO:0000313" key="9">
    <source>
        <dbReference type="EMBL" id="PTB38184.1"/>
    </source>
</evidence>
<evidence type="ECO:0000313" key="10">
    <source>
        <dbReference type="Proteomes" id="UP000240493"/>
    </source>
</evidence>
<dbReference type="Proteomes" id="UP000240493">
    <property type="component" value="Unassembled WGS sequence"/>
</dbReference>
<keyword evidence="4" id="KW-0378">Hydrolase</keyword>
<evidence type="ECO:0000256" key="7">
    <source>
        <dbReference type="ARBA" id="ARBA00048787"/>
    </source>
</evidence>
<keyword evidence="10" id="KW-1185">Reference proteome</keyword>
<dbReference type="SUPFAM" id="SSF51556">
    <property type="entry name" value="Metallo-dependent hydrolases"/>
    <property type="match status" value="1"/>
</dbReference>
<gene>
    <name evidence="9" type="ORF">M441DRAFT_146383</name>
</gene>
<proteinExistence type="inferred from homology"/>
<evidence type="ECO:0000256" key="3">
    <source>
        <dbReference type="ARBA" id="ARBA00022723"/>
    </source>
</evidence>
<reference evidence="9 10" key="1">
    <citation type="submission" date="2016-07" db="EMBL/GenBank/DDBJ databases">
        <title>Multiple horizontal gene transfer events from other fungi enriched the ability of initially mycotrophic Trichoderma (Ascomycota) to feed on dead plant biomass.</title>
        <authorList>
            <consortium name="DOE Joint Genome Institute"/>
            <person name="Aerts A."/>
            <person name="Atanasova L."/>
            <person name="Chenthamara K."/>
            <person name="Zhang J."/>
            <person name="Grujic M."/>
            <person name="Henrissat B."/>
            <person name="Kuo A."/>
            <person name="Salamov A."/>
            <person name="Lipzen A."/>
            <person name="Labutti K."/>
            <person name="Barry K."/>
            <person name="Miao Y."/>
            <person name="Rahimi M.J."/>
            <person name="Shen Q."/>
            <person name="Grigoriev I.V."/>
            <person name="Kubicek C.P."/>
            <person name="Druzhinina I.S."/>
        </authorList>
    </citation>
    <scope>NUCLEOTIDE SEQUENCE [LARGE SCALE GENOMIC DNA]</scope>
    <source>
        <strain evidence="9 10">CBS 433.97</strain>
    </source>
</reference>
<evidence type="ECO:0000256" key="4">
    <source>
        <dbReference type="ARBA" id="ARBA00022801"/>
    </source>
</evidence>
<dbReference type="GO" id="GO:0046872">
    <property type="term" value="F:metal ion binding"/>
    <property type="evidence" value="ECO:0007669"/>
    <property type="project" value="UniProtKB-KW"/>
</dbReference>
<dbReference type="GO" id="GO:0006154">
    <property type="term" value="P:adenosine catabolic process"/>
    <property type="evidence" value="ECO:0007669"/>
    <property type="project" value="TreeGrafter"/>
</dbReference>
<dbReference type="EMBL" id="KZ679266">
    <property type="protein sequence ID" value="PTB38184.1"/>
    <property type="molecule type" value="Genomic_DNA"/>
</dbReference>
<comment type="catalytic activity">
    <reaction evidence="7">
        <text>N(6)-methyl-AMP + H2O + H(+) = IMP + methylamine</text>
        <dbReference type="Rhea" id="RHEA:16001"/>
        <dbReference type="ChEBI" id="CHEBI:15377"/>
        <dbReference type="ChEBI" id="CHEBI:15378"/>
        <dbReference type="ChEBI" id="CHEBI:58053"/>
        <dbReference type="ChEBI" id="CHEBI:59338"/>
        <dbReference type="ChEBI" id="CHEBI:144842"/>
    </reaction>
    <physiologicalReaction direction="left-to-right" evidence="7">
        <dbReference type="Rhea" id="RHEA:16002"/>
    </physiologicalReaction>
</comment>
<dbReference type="GO" id="GO:0009117">
    <property type="term" value="P:nucleotide metabolic process"/>
    <property type="evidence" value="ECO:0007669"/>
    <property type="project" value="UniProtKB-KW"/>
</dbReference>
<dbReference type="Gene3D" id="3.20.20.140">
    <property type="entry name" value="Metal-dependent hydrolases"/>
    <property type="match status" value="1"/>
</dbReference>
<dbReference type="GO" id="GO:0004000">
    <property type="term" value="F:adenosine deaminase activity"/>
    <property type="evidence" value="ECO:0007669"/>
    <property type="project" value="TreeGrafter"/>
</dbReference>
<dbReference type="PANTHER" id="PTHR11409:SF42">
    <property type="entry name" value="ADENOSINE DEAMINASE-LIKE PROTEIN"/>
    <property type="match status" value="1"/>
</dbReference>
<comment type="cofactor">
    <cofactor evidence="1">
        <name>Zn(2+)</name>
        <dbReference type="ChEBI" id="CHEBI:29105"/>
    </cofactor>
</comment>
<comment type="similarity">
    <text evidence="2">Belongs to the metallo-dependent hydrolases superfamily. Adenosine and AMP deaminases family.</text>
</comment>
<evidence type="ECO:0000256" key="1">
    <source>
        <dbReference type="ARBA" id="ARBA00001947"/>
    </source>
</evidence>
<evidence type="ECO:0000259" key="8">
    <source>
        <dbReference type="Pfam" id="PF00962"/>
    </source>
</evidence>
<dbReference type="InterPro" id="IPR001365">
    <property type="entry name" value="A_deaminase_dom"/>
</dbReference>
<evidence type="ECO:0000256" key="2">
    <source>
        <dbReference type="ARBA" id="ARBA00006676"/>
    </source>
</evidence>
<evidence type="ECO:0000256" key="6">
    <source>
        <dbReference type="ARBA" id="ARBA00023080"/>
    </source>
</evidence>
<dbReference type="InterPro" id="IPR006330">
    <property type="entry name" value="Ado/ade_deaminase"/>
</dbReference>
<sequence length="353" mass="39561">MDFIALPKIELHAHLTGSISRQTLHEVWLTKKAAGQTDLEDPLAVIPEGKHDYNLITFFPLFSKYIYALLTDEPSIRHATTAVLQSFLQDGVVYLELRTTPRPTPHLSAAQYVDILLSTISEFEELHPQLHTRLILSVDRRHDFDMASSVLDLAINTSPEGIISARKHAMIVGLDLCGDPSARPAGEISLFTPVFQKARAAGLGLTLHFAEIQASASKAELETLLSWGPRRLGHVIWEDAETKKEIARRKDELCLELCLSCNVHAGMVEGGFESHHFGEWRRVEGVKVSLATDDVGIFGSPLSNEYRLAAQHFHLDNRQICALARESIDFIFGGEEEKERLRRIMWDDHTTAL</sequence>
<dbReference type="CDD" id="cd00443">
    <property type="entry name" value="ADA_AMPD"/>
    <property type="match status" value="1"/>
</dbReference>
<dbReference type="AlphaFoldDB" id="A0A2T3Z093"/>
<feature type="domain" description="Adenosine deaminase" evidence="8">
    <location>
        <begin position="7"/>
        <end position="342"/>
    </location>
</feature>
<dbReference type="PANTHER" id="PTHR11409">
    <property type="entry name" value="ADENOSINE DEAMINASE"/>
    <property type="match status" value="1"/>
</dbReference>
<keyword evidence="6" id="KW-0546">Nucleotide metabolism</keyword>
<dbReference type="OrthoDB" id="272271at2759"/>
<dbReference type="GO" id="GO:0046103">
    <property type="term" value="P:inosine biosynthetic process"/>
    <property type="evidence" value="ECO:0007669"/>
    <property type="project" value="TreeGrafter"/>
</dbReference>
<organism evidence="9 10">
    <name type="scientific">Trichoderma asperellum (strain ATCC 204424 / CBS 433.97 / NBRC 101777)</name>
    <dbReference type="NCBI Taxonomy" id="1042311"/>
    <lineage>
        <taxon>Eukaryota</taxon>
        <taxon>Fungi</taxon>
        <taxon>Dikarya</taxon>
        <taxon>Ascomycota</taxon>
        <taxon>Pezizomycotina</taxon>
        <taxon>Sordariomycetes</taxon>
        <taxon>Hypocreomycetidae</taxon>
        <taxon>Hypocreales</taxon>
        <taxon>Hypocreaceae</taxon>
        <taxon>Trichoderma</taxon>
    </lineage>
</organism>
<dbReference type="InterPro" id="IPR032466">
    <property type="entry name" value="Metal_Hydrolase"/>
</dbReference>
<dbReference type="Pfam" id="PF00962">
    <property type="entry name" value="A_deaminase"/>
    <property type="match status" value="1"/>
</dbReference>
<accession>A0A2T3Z093</accession>
<name>A0A2T3Z093_TRIA4</name>